<evidence type="ECO:0000313" key="2">
    <source>
        <dbReference type="EMBL" id="VTS14014.1"/>
    </source>
</evidence>
<dbReference type="Proteomes" id="UP000394068">
    <property type="component" value="Unassembled WGS sequence"/>
</dbReference>
<sequence>MLVEEKHVMNNRAILDIQPQKSQKRLKVLSFLLLIFLVLGTGAFAYYKYHKGSLEGTWKANSVKGVTDKEFSNELKVFDKQLGIPVEKSISEPQLKMTVKEDKVEMTYYITVKRDLLSQQVLDYYNREMDKILKDSSLSLGELDPEAKAAIEQSIPTKTDIQRQLDERFMKSAYAMNGAYDKATGVISSQVASGKVNRFLNRVEFKSLNKKAKIFMSRGKNVSLKYSNTNQKVVLTNQKDKMVFTK</sequence>
<proteinExistence type="predicted"/>
<protein>
    <submittedName>
        <fullName evidence="2">Membrane protein</fullName>
    </submittedName>
</protein>
<evidence type="ECO:0000313" key="3">
    <source>
        <dbReference type="Proteomes" id="UP000394068"/>
    </source>
</evidence>
<dbReference type="AlphaFoldDB" id="A0A4U9XKZ0"/>
<keyword evidence="1" id="KW-0812">Transmembrane</keyword>
<organism evidence="2 3">
    <name type="scientific">Streptococcus pseudoporcinus</name>
    <dbReference type="NCBI Taxonomy" id="361101"/>
    <lineage>
        <taxon>Bacteria</taxon>
        <taxon>Bacillati</taxon>
        <taxon>Bacillota</taxon>
        <taxon>Bacilli</taxon>
        <taxon>Lactobacillales</taxon>
        <taxon>Streptococcaceae</taxon>
        <taxon>Streptococcus</taxon>
    </lineage>
</organism>
<gene>
    <name evidence="2" type="ORF">NCTC5386_01137</name>
</gene>
<accession>A0A4U9XKZ0</accession>
<reference evidence="2 3" key="1">
    <citation type="submission" date="2019-05" db="EMBL/GenBank/DDBJ databases">
        <authorList>
            <consortium name="Pathogen Informatics"/>
        </authorList>
    </citation>
    <scope>NUCLEOTIDE SEQUENCE [LARGE SCALE GENOMIC DNA]</scope>
    <source>
        <strain evidence="2 3">NCTC5386</strain>
    </source>
</reference>
<dbReference type="EMBL" id="CABEHT010000001">
    <property type="protein sequence ID" value="VTS14014.1"/>
    <property type="molecule type" value="Genomic_DNA"/>
</dbReference>
<evidence type="ECO:0000256" key="1">
    <source>
        <dbReference type="SAM" id="Phobius"/>
    </source>
</evidence>
<feature type="transmembrane region" description="Helical" evidence="1">
    <location>
        <begin position="28"/>
        <end position="47"/>
    </location>
</feature>
<name>A0A4U9XKZ0_9STRE</name>
<keyword evidence="1" id="KW-0472">Membrane</keyword>
<keyword evidence="1" id="KW-1133">Transmembrane helix</keyword>